<feature type="domain" description="SMP-30/Gluconolactonase/LRE-like region" evidence="2">
    <location>
        <begin position="188"/>
        <end position="396"/>
    </location>
</feature>
<dbReference type="InterPro" id="IPR013658">
    <property type="entry name" value="SGL"/>
</dbReference>
<gene>
    <name evidence="3" type="ORF">BDV25DRAFT_15089</name>
</gene>
<dbReference type="OrthoDB" id="423498at2759"/>
<dbReference type="EMBL" id="ML742035">
    <property type="protein sequence ID" value="KAE8153828.1"/>
    <property type="molecule type" value="Genomic_DNA"/>
</dbReference>
<evidence type="ECO:0000259" key="2">
    <source>
        <dbReference type="Pfam" id="PF08450"/>
    </source>
</evidence>
<protein>
    <recommendedName>
        <fullName evidence="2">SMP-30/Gluconolactonase/LRE-like region domain-containing protein</fullName>
    </recommendedName>
</protein>
<dbReference type="InterPro" id="IPR011042">
    <property type="entry name" value="6-blade_b-propeller_TolB-like"/>
</dbReference>
<evidence type="ECO:0000313" key="4">
    <source>
        <dbReference type="Proteomes" id="UP000325780"/>
    </source>
</evidence>
<evidence type="ECO:0000256" key="1">
    <source>
        <dbReference type="SAM" id="SignalP"/>
    </source>
</evidence>
<dbReference type="AlphaFoldDB" id="A0A5N6U5G6"/>
<dbReference type="Gene3D" id="2.120.10.30">
    <property type="entry name" value="TolB, C-terminal domain"/>
    <property type="match status" value="1"/>
</dbReference>
<dbReference type="SUPFAM" id="SSF63829">
    <property type="entry name" value="Calcium-dependent phosphotriesterase"/>
    <property type="match status" value="1"/>
</dbReference>
<proteinExistence type="predicted"/>
<dbReference type="PANTHER" id="PTHR47064:SF2">
    <property type="entry name" value="SMP-30_GLUCONOLACTONASE_LRE-LIKE REGION DOMAIN-CONTAINING PROTEIN-RELATED"/>
    <property type="match status" value="1"/>
</dbReference>
<evidence type="ECO:0000313" key="3">
    <source>
        <dbReference type="EMBL" id="KAE8153828.1"/>
    </source>
</evidence>
<dbReference type="Proteomes" id="UP000325780">
    <property type="component" value="Unassembled WGS sequence"/>
</dbReference>
<feature type="chain" id="PRO_5024905955" description="SMP-30/Gluconolactonase/LRE-like region domain-containing protein" evidence="1">
    <location>
        <begin position="23"/>
        <end position="412"/>
    </location>
</feature>
<accession>A0A5N6U5G6</accession>
<reference evidence="3 4" key="1">
    <citation type="submission" date="2019-04" db="EMBL/GenBank/DDBJ databases">
        <title>Friends and foes A comparative genomics study of 23 Aspergillus species from section Flavi.</title>
        <authorList>
            <consortium name="DOE Joint Genome Institute"/>
            <person name="Kjaerbolling I."/>
            <person name="Vesth T."/>
            <person name="Frisvad J.C."/>
            <person name="Nybo J.L."/>
            <person name="Theobald S."/>
            <person name="Kildgaard S."/>
            <person name="Isbrandt T."/>
            <person name="Kuo A."/>
            <person name="Sato A."/>
            <person name="Lyhne E.K."/>
            <person name="Kogle M.E."/>
            <person name="Wiebenga A."/>
            <person name="Kun R.S."/>
            <person name="Lubbers R.J."/>
            <person name="Makela M.R."/>
            <person name="Barry K."/>
            <person name="Chovatia M."/>
            <person name="Clum A."/>
            <person name="Daum C."/>
            <person name="Haridas S."/>
            <person name="He G."/>
            <person name="LaButti K."/>
            <person name="Lipzen A."/>
            <person name="Mondo S."/>
            <person name="Riley R."/>
            <person name="Salamov A."/>
            <person name="Simmons B.A."/>
            <person name="Magnuson J.K."/>
            <person name="Henrissat B."/>
            <person name="Mortensen U.H."/>
            <person name="Larsen T.O."/>
            <person name="Devries R.P."/>
            <person name="Grigoriev I.V."/>
            <person name="Machida M."/>
            <person name="Baker S.E."/>
            <person name="Andersen M.R."/>
        </authorList>
    </citation>
    <scope>NUCLEOTIDE SEQUENCE [LARGE SCALE GENOMIC DNA]</scope>
    <source>
        <strain evidence="3 4">IBT 18842</strain>
    </source>
</reference>
<organism evidence="3 4">
    <name type="scientific">Aspergillus avenaceus</name>
    <dbReference type="NCBI Taxonomy" id="36643"/>
    <lineage>
        <taxon>Eukaryota</taxon>
        <taxon>Fungi</taxon>
        <taxon>Dikarya</taxon>
        <taxon>Ascomycota</taxon>
        <taxon>Pezizomycotina</taxon>
        <taxon>Eurotiomycetes</taxon>
        <taxon>Eurotiomycetidae</taxon>
        <taxon>Eurotiales</taxon>
        <taxon>Aspergillaceae</taxon>
        <taxon>Aspergillus</taxon>
        <taxon>Aspergillus subgen. Circumdati</taxon>
    </lineage>
</organism>
<name>A0A5N6U5G6_ASPAV</name>
<dbReference type="PANTHER" id="PTHR47064">
    <property type="entry name" value="PUTATIVE (AFU_ORTHOLOGUE AFUA_1G08990)-RELATED"/>
    <property type="match status" value="1"/>
</dbReference>
<keyword evidence="4" id="KW-1185">Reference proteome</keyword>
<dbReference type="InterPro" id="IPR052988">
    <property type="entry name" value="Oryzine_lactonohydrolase"/>
</dbReference>
<dbReference type="Pfam" id="PF08450">
    <property type="entry name" value="SGL"/>
    <property type="match status" value="1"/>
</dbReference>
<keyword evidence="1" id="KW-0732">Signal</keyword>
<feature type="signal peptide" evidence="1">
    <location>
        <begin position="1"/>
        <end position="22"/>
    </location>
</feature>
<sequence length="412" mass="44494">MSFFTIATFLTATLLGTKPVEGATVADSCGSWDASSVVCINKYASVLPGQFSRAIPANLAGTDSFAATEVPSDTSFASIANATFIVYDSSVAEDILGSSPNLEVMFTTPMINHEAPIYVPDSGHLYVSPIAQADTELLLIDVNASPPTLEYFSAEPPLYAATGSAYSDGLIYYSTTGINDTTTDDFVTTGIYTFNPKTNETETLLNNYYGYYLNGADDIAIESNGDIWFTDDYYSWLDQTATVQPTLTPAIYRFRPSTGVVQVANTALSQPNGIRFSPDGKTLYVTDTGAANGPVDVSFDEIQYTWDSKGARTIYAFDVVQYSSNTSSIINGRPIYLANEWAPDGLQVAKNGYLVTAAGWSVDILDQYGILLVQIQVPFRVGSIAFAGEDMNELWLVGMGNIARVQWALQGQ</sequence>